<dbReference type="HAMAP" id="MF_00093">
    <property type="entry name" value="Rel_fac_1"/>
    <property type="match status" value="1"/>
</dbReference>
<dbReference type="InterPro" id="IPR004373">
    <property type="entry name" value="RF-1"/>
</dbReference>
<dbReference type="SMART" id="SM00937">
    <property type="entry name" value="PCRF"/>
    <property type="match status" value="1"/>
</dbReference>
<evidence type="ECO:0000313" key="11">
    <source>
        <dbReference type="EMBL" id="MBL4932691.1"/>
    </source>
</evidence>
<evidence type="ECO:0000256" key="7">
    <source>
        <dbReference type="ARBA" id="ARBA00050039"/>
    </source>
</evidence>
<dbReference type="PANTHER" id="PTHR43804:SF7">
    <property type="entry name" value="LD18447P"/>
    <property type="match status" value="1"/>
</dbReference>
<evidence type="ECO:0000313" key="12">
    <source>
        <dbReference type="Proteomes" id="UP000623681"/>
    </source>
</evidence>
<sequence length="362" mass="41167">MLLDRLDFIENKYDELSIKISDPSIMANQNEWRKLCKEHADLEIVVNKYREYKDVKEELETNKEMLSIEEDKDMKEMIQEEIKDLGSKEETLEGELQILLLPKDPNDDKNVFVEIRAGAGGEEAALFAYNLFRMYTRYSEAQRWKVELMSANETDIGGFKEVVFMIKGNGAYSKLKYESGAHRVQRVPDTESSGRIHTSTATVAVLPEVDDVEIEINEKDIRIDVFRASGNGGQCVNTTDSAVRITHMPSGLVVSCQDEKSQLKNKEKAMKILRSRLFEQAEAERAAGIAEDRKSQVGTGDRSERIRTYNYPQGRITDHRIGLTLYKLETFMNGDIEEVIQALITADQAEKMKAMGNTDTLS</sequence>
<evidence type="ECO:0000256" key="4">
    <source>
        <dbReference type="ARBA" id="ARBA00022481"/>
    </source>
</evidence>
<dbReference type="SUPFAM" id="SSF75620">
    <property type="entry name" value="Release factor"/>
    <property type="match status" value="1"/>
</dbReference>
<dbReference type="Gene3D" id="6.10.140.1950">
    <property type="match status" value="1"/>
</dbReference>
<gene>
    <name evidence="8 11" type="primary">prfA</name>
    <name evidence="11" type="ORF">JK634_12825</name>
</gene>
<comment type="function">
    <text evidence="1 8">Peptide chain release factor 1 directs the termination of translation in response to the peptide chain termination codons UAG and UAA.</text>
</comment>
<proteinExistence type="inferred from homology"/>
<accession>A0A937FJI2</accession>
<dbReference type="Pfam" id="PF03462">
    <property type="entry name" value="PCRF"/>
    <property type="match status" value="1"/>
</dbReference>
<evidence type="ECO:0000256" key="8">
    <source>
        <dbReference type="HAMAP-Rule" id="MF_00093"/>
    </source>
</evidence>
<dbReference type="Gene3D" id="3.30.160.20">
    <property type="match status" value="1"/>
</dbReference>
<evidence type="ECO:0000256" key="9">
    <source>
        <dbReference type="SAM" id="Coils"/>
    </source>
</evidence>
<evidence type="ECO:0000256" key="5">
    <source>
        <dbReference type="ARBA" id="ARBA00022490"/>
    </source>
</evidence>
<feature type="domain" description="Prokaryotic-type class I peptide chain release factors" evidence="10">
    <location>
        <begin position="227"/>
        <end position="243"/>
    </location>
</feature>
<dbReference type="Proteomes" id="UP000623681">
    <property type="component" value="Unassembled WGS sequence"/>
</dbReference>
<comment type="PTM">
    <text evidence="8">Methylated by PrmC. Methylation increases the termination efficiency of RF1.</text>
</comment>
<reference evidence="11" key="1">
    <citation type="submission" date="2021-01" db="EMBL/GenBank/DDBJ databases">
        <title>Genome public.</title>
        <authorList>
            <person name="Liu C."/>
            <person name="Sun Q."/>
        </authorList>
    </citation>
    <scope>NUCLEOTIDE SEQUENCE</scope>
    <source>
        <strain evidence="11">YIM B02565</strain>
    </source>
</reference>
<evidence type="ECO:0000256" key="1">
    <source>
        <dbReference type="ARBA" id="ARBA00002986"/>
    </source>
</evidence>
<dbReference type="FunFam" id="3.30.160.20:FF:000004">
    <property type="entry name" value="Peptide chain release factor 1"/>
    <property type="match status" value="1"/>
</dbReference>
<dbReference type="Gene3D" id="3.30.70.1660">
    <property type="match status" value="1"/>
</dbReference>
<dbReference type="PANTHER" id="PTHR43804">
    <property type="entry name" value="LD18447P"/>
    <property type="match status" value="1"/>
</dbReference>
<dbReference type="FunFam" id="3.30.70.1660:FF:000002">
    <property type="entry name" value="Peptide chain release factor 1"/>
    <property type="match status" value="1"/>
</dbReference>
<dbReference type="PROSITE" id="PS00745">
    <property type="entry name" value="RF_PROK_I"/>
    <property type="match status" value="1"/>
</dbReference>
<dbReference type="FunFam" id="3.30.70.1660:FF:000004">
    <property type="entry name" value="Peptide chain release factor 1"/>
    <property type="match status" value="1"/>
</dbReference>
<dbReference type="GO" id="GO:0005829">
    <property type="term" value="C:cytosol"/>
    <property type="evidence" value="ECO:0007669"/>
    <property type="project" value="UniProtKB-ARBA"/>
</dbReference>
<evidence type="ECO:0000256" key="3">
    <source>
        <dbReference type="ARBA" id="ARBA00010835"/>
    </source>
</evidence>
<dbReference type="InterPro" id="IPR050057">
    <property type="entry name" value="Prokaryotic/Mito_RF"/>
</dbReference>
<dbReference type="EMBL" id="JAESWA010000022">
    <property type="protein sequence ID" value="MBL4932691.1"/>
    <property type="molecule type" value="Genomic_DNA"/>
</dbReference>
<comment type="similarity">
    <text evidence="3 8">Belongs to the prokaryotic/mitochondrial release factor family.</text>
</comment>
<keyword evidence="5 8" id="KW-0963">Cytoplasm</keyword>
<feature type="modified residue" description="N5-methylglutamine" evidence="8">
    <location>
        <position position="234"/>
    </location>
</feature>
<comment type="caution">
    <text evidence="11">The sequence shown here is derived from an EMBL/GenBank/DDBJ whole genome shotgun (WGS) entry which is preliminary data.</text>
</comment>
<evidence type="ECO:0000259" key="10">
    <source>
        <dbReference type="PROSITE" id="PS00745"/>
    </source>
</evidence>
<name>A0A937FJI2_9CLOT</name>
<keyword evidence="6 8" id="KW-0648">Protein biosynthesis</keyword>
<keyword evidence="12" id="KW-1185">Reference proteome</keyword>
<protein>
    <recommendedName>
        <fullName evidence="7 8">Peptide chain release factor 1</fullName>
        <shortName evidence="8">RF-1</shortName>
    </recommendedName>
</protein>
<comment type="subcellular location">
    <subcellularLocation>
        <location evidence="2 8">Cytoplasm</location>
    </subcellularLocation>
</comment>
<dbReference type="RefSeq" id="WP_202768035.1">
    <property type="nucleotide sequence ID" value="NZ_JAESWA010000022.1"/>
</dbReference>
<dbReference type="InterPro" id="IPR000352">
    <property type="entry name" value="Pep_chain_release_fac_I"/>
</dbReference>
<dbReference type="GO" id="GO:0016149">
    <property type="term" value="F:translation release factor activity, codon specific"/>
    <property type="evidence" value="ECO:0007669"/>
    <property type="project" value="UniProtKB-UniRule"/>
</dbReference>
<keyword evidence="4 8" id="KW-0488">Methylation</keyword>
<feature type="coiled-coil region" evidence="9">
    <location>
        <begin position="42"/>
        <end position="95"/>
    </location>
</feature>
<dbReference type="InterPro" id="IPR045853">
    <property type="entry name" value="Pep_chain_release_fac_I_sf"/>
</dbReference>
<dbReference type="InterPro" id="IPR005139">
    <property type="entry name" value="PCRF"/>
</dbReference>
<keyword evidence="9" id="KW-0175">Coiled coil</keyword>
<dbReference type="Pfam" id="PF00472">
    <property type="entry name" value="RF-1"/>
    <property type="match status" value="1"/>
</dbReference>
<evidence type="ECO:0000256" key="6">
    <source>
        <dbReference type="ARBA" id="ARBA00022917"/>
    </source>
</evidence>
<dbReference type="NCBIfam" id="TIGR00019">
    <property type="entry name" value="prfA"/>
    <property type="match status" value="1"/>
</dbReference>
<evidence type="ECO:0000256" key="2">
    <source>
        <dbReference type="ARBA" id="ARBA00004496"/>
    </source>
</evidence>
<dbReference type="NCBIfam" id="NF001859">
    <property type="entry name" value="PRK00591.1"/>
    <property type="match status" value="1"/>
</dbReference>
<dbReference type="AlphaFoldDB" id="A0A937FJI2"/>
<organism evidence="11 12">
    <name type="scientific">Clostridium paridis</name>
    <dbReference type="NCBI Taxonomy" id="2803863"/>
    <lineage>
        <taxon>Bacteria</taxon>
        <taxon>Bacillati</taxon>
        <taxon>Bacillota</taxon>
        <taxon>Clostridia</taxon>
        <taxon>Eubacteriales</taxon>
        <taxon>Clostridiaceae</taxon>
        <taxon>Clostridium</taxon>
    </lineage>
</organism>